<organism evidence="2">
    <name type="scientific">Aulacocentrum confusum</name>
    <dbReference type="NCBI Taxonomy" id="2767324"/>
    <lineage>
        <taxon>Eukaryota</taxon>
        <taxon>Metazoa</taxon>
        <taxon>Ecdysozoa</taxon>
        <taxon>Arthropoda</taxon>
        <taxon>Hexapoda</taxon>
        <taxon>Insecta</taxon>
        <taxon>Pterygota</taxon>
        <taxon>Neoptera</taxon>
        <taxon>Endopterygota</taxon>
        <taxon>Hymenoptera</taxon>
        <taxon>Apocrita</taxon>
        <taxon>Ichneumonoidea</taxon>
        <taxon>Braconidae</taxon>
        <taxon>Macrocentrinae</taxon>
        <taxon>Aulacocentrum</taxon>
    </lineage>
</organism>
<feature type="transmembrane region" description="Helical" evidence="1">
    <location>
        <begin position="39"/>
        <end position="60"/>
    </location>
</feature>
<keyword evidence="1" id="KW-0812">Transmembrane</keyword>
<sequence length="106" mass="12316">MVVLTPEFIFKLSKYTVAPVCSWPPVKNSSRRAILLFNLRWWIVWLISMTAMPPALAAAIESRSDRIQFAKLICFAISSCQSPVKMLIFKLFFNRMQVHTDFLLNY</sequence>
<keyword evidence="1" id="KW-1133">Transmembrane helix</keyword>
<dbReference type="EMBL" id="MT671087">
    <property type="protein sequence ID" value="QNL15091.1"/>
    <property type="molecule type" value="mRNA"/>
</dbReference>
<name>A0A7G8Z9G6_9HYME</name>
<dbReference type="AlphaFoldDB" id="A0A7G8Z9G6"/>
<reference evidence="2" key="1">
    <citation type="submission" date="2020-06" db="EMBL/GenBank/DDBJ databases">
        <authorList>
            <person name="Sheng S."/>
        </authorList>
    </citation>
    <scope>NUCLEOTIDE SEQUENCE</scope>
    <source>
        <tissue evidence="2">Antenna</tissue>
    </source>
</reference>
<keyword evidence="1" id="KW-0472">Membrane</keyword>
<gene>
    <name evidence="2" type="primary">OR147</name>
</gene>
<proteinExistence type="evidence at transcript level"/>
<evidence type="ECO:0000313" key="2">
    <source>
        <dbReference type="EMBL" id="QNL15091.1"/>
    </source>
</evidence>
<evidence type="ECO:0000256" key="1">
    <source>
        <dbReference type="SAM" id="Phobius"/>
    </source>
</evidence>
<protein>
    <submittedName>
        <fullName evidence="2">Olfactory receptor 147</fullName>
    </submittedName>
</protein>
<keyword evidence="2" id="KW-0675">Receptor</keyword>
<accession>A0A7G8Z9G6</accession>